<protein>
    <recommendedName>
        <fullName evidence="4">Ferritin</fullName>
    </recommendedName>
</protein>
<keyword evidence="4" id="KW-0479">Metal-binding</keyword>
<dbReference type="PANTHER" id="PTHR11431">
    <property type="entry name" value="FERRITIN"/>
    <property type="match status" value="1"/>
</dbReference>
<comment type="function">
    <text evidence="2">Stores iron in a soluble, non-toxic, readily available form. Important for iron homeostasis. Iron is taken up in the ferrous form and deposited as ferric hydroxides after oxidation. Also plays a role in delivery of iron to cells. Mediates iron uptake in capsule cells of the developing kidney. Delivery to lysosomes by the cargo receptor NCOA4 for autophagic degradation and release or iron.</text>
</comment>
<dbReference type="InterPro" id="IPR012347">
    <property type="entry name" value="Ferritin-like"/>
</dbReference>
<dbReference type="AlphaFoldDB" id="L5MBY5"/>
<feature type="domain" description="Ferritin-like diiron" evidence="5">
    <location>
        <begin position="7"/>
        <end position="82"/>
    </location>
</feature>
<evidence type="ECO:0000259" key="5">
    <source>
        <dbReference type="PROSITE" id="PS50905"/>
    </source>
</evidence>
<dbReference type="InterPro" id="IPR009078">
    <property type="entry name" value="Ferritin-like_SF"/>
</dbReference>
<comment type="similarity">
    <text evidence="4">Belongs to the ferritin family.</text>
</comment>
<dbReference type="GO" id="GO:0044754">
    <property type="term" value="C:autolysosome"/>
    <property type="evidence" value="ECO:0007669"/>
    <property type="project" value="UniProtKB-SubCell"/>
</dbReference>
<keyword evidence="4" id="KW-0408">Iron</keyword>
<dbReference type="Proteomes" id="UP000010556">
    <property type="component" value="Unassembled WGS sequence"/>
</dbReference>
<evidence type="ECO:0000256" key="4">
    <source>
        <dbReference type="RuleBase" id="RU361145"/>
    </source>
</evidence>
<organism evidence="6 7">
    <name type="scientific">Myotis davidii</name>
    <name type="common">David's myotis</name>
    <dbReference type="NCBI Taxonomy" id="225400"/>
    <lineage>
        <taxon>Eukaryota</taxon>
        <taxon>Metazoa</taxon>
        <taxon>Chordata</taxon>
        <taxon>Craniata</taxon>
        <taxon>Vertebrata</taxon>
        <taxon>Euteleostomi</taxon>
        <taxon>Mammalia</taxon>
        <taxon>Eutheria</taxon>
        <taxon>Laurasiatheria</taxon>
        <taxon>Chiroptera</taxon>
        <taxon>Yangochiroptera</taxon>
        <taxon>Vespertilionidae</taxon>
        <taxon>Myotis</taxon>
    </lineage>
</organism>
<comment type="subunit">
    <text evidence="3">Oligomer of 24 subunits. There are two types of subunits: L (light) chain and H (heavy) chain. The major chain can be light or heavy, depending on the species and tissue type. The functional molecule forms a roughly spherical shell with a diameter of 12 nm and contains a central cavity into which the insoluble mineral iron core is deposited. Interacts with NCOA4.</text>
</comment>
<evidence type="ECO:0000313" key="7">
    <source>
        <dbReference type="Proteomes" id="UP000010556"/>
    </source>
</evidence>
<dbReference type="GO" id="GO:0006879">
    <property type="term" value="P:intracellular iron ion homeostasis"/>
    <property type="evidence" value="ECO:0007669"/>
    <property type="project" value="UniProtKB-KW"/>
</dbReference>
<reference evidence="7" key="1">
    <citation type="journal article" date="2013" name="Science">
        <title>Comparative analysis of bat genomes provides insight into the evolution of flight and immunity.</title>
        <authorList>
            <person name="Zhang G."/>
            <person name="Cowled C."/>
            <person name="Shi Z."/>
            <person name="Huang Z."/>
            <person name="Bishop-Lilly K.A."/>
            <person name="Fang X."/>
            <person name="Wynne J.W."/>
            <person name="Xiong Z."/>
            <person name="Baker M.L."/>
            <person name="Zhao W."/>
            <person name="Tachedjian M."/>
            <person name="Zhu Y."/>
            <person name="Zhou P."/>
            <person name="Jiang X."/>
            <person name="Ng J."/>
            <person name="Yang L."/>
            <person name="Wu L."/>
            <person name="Xiao J."/>
            <person name="Feng Y."/>
            <person name="Chen Y."/>
            <person name="Sun X."/>
            <person name="Zhang Y."/>
            <person name="Marsh G.A."/>
            <person name="Crameri G."/>
            <person name="Broder C.C."/>
            <person name="Frey K.G."/>
            <person name="Wang L.F."/>
            <person name="Wang J."/>
        </authorList>
    </citation>
    <scope>NUCLEOTIDE SEQUENCE [LARGE SCALE GENOMIC DNA]</scope>
</reference>
<proteinExistence type="inferred from homology"/>
<keyword evidence="7" id="KW-1185">Reference proteome</keyword>
<evidence type="ECO:0000256" key="1">
    <source>
        <dbReference type="ARBA" id="ARBA00044942"/>
    </source>
</evidence>
<dbReference type="PANTHER" id="PTHR11431:SF47">
    <property type="entry name" value="FERRITIN LIGHT CHAIN"/>
    <property type="match status" value="1"/>
</dbReference>
<dbReference type="InterPro" id="IPR001519">
    <property type="entry name" value="Ferritin"/>
</dbReference>
<dbReference type="Gene3D" id="1.20.1260.10">
    <property type="match status" value="1"/>
</dbReference>
<sequence length="82" mass="9044">MSSQINQNYSTEVEAAVNGLANLHLWASYTYLSLSFYFSLDDVALEDAGHLFRELAEKKCKGAERLLSCKTSAVAAFSSRTC</sequence>
<dbReference type="EMBL" id="KB101799">
    <property type="protein sequence ID" value="ELK36114.1"/>
    <property type="molecule type" value="Genomic_DNA"/>
</dbReference>
<dbReference type="InterPro" id="IPR009040">
    <property type="entry name" value="Ferritin-like_diiron"/>
</dbReference>
<comment type="subcellular location">
    <subcellularLocation>
        <location evidence="1">Autolysosome</location>
    </subcellularLocation>
</comment>
<dbReference type="SUPFAM" id="SSF47240">
    <property type="entry name" value="Ferritin-like"/>
    <property type="match status" value="1"/>
</dbReference>
<evidence type="ECO:0000256" key="2">
    <source>
        <dbReference type="ARBA" id="ARBA00045578"/>
    </source>
</evidence>
<dbReference type="GO" id="GO:0008199">
    <property type="term" value="F:ferric iron binding"/>
    <property type="evidence" value="ECO:0007669"/>
    <property type="project" value="InterPro"/>
</dbReference>
<accession>L5MBY5</accession>
<dbReference type="PROSITE" id="PS50905">
    <property type="entry name" value="FERRITIN_LIKE"/>
    <property type="match status" value="1"/>
</dbReference>
<name>L5MBY5_MYODS</name>
<dbReference type="GO" id="GO:0006826">
    <property type="term" value="P:iron ion transport"/>
    <property type="evidence" value="ECO:0007669"/>
    <property type="project" value="InterPro"/>
</dbReference>
<gene>
    <name evidence="6" type="ORF">MDA_GLEAN10015180</name>
</gene>
<keyword evidence="4" id="KW-0409">Iron storage</keyword>
<evidence type="ECO:0000256" key="3">
    <source>
        <dbReference type="ARBA" id="ARBA00047045"/>
    </source>
</evidence>
<dbReference type="GO" id="GO:0008198">
    <property type="term" value="F:ferrous iron binding"/>
    <property type="evidence" value="ECO:0007669"/>
    <property type="project" value="TreeGrafter"/>
</dbReference>
<evidence type="ECO:0000313" key="6">
    <source>
        <dbReference type="EMBL" id="ELK36114.1"/>
    </source>
</evidence>